<dbReference type="Gene3D" id="3.40.50.12230">
    <property type="match status" value="1"/>
</dbReference>
<organism evidence="3 4">
    <name type="scientific">Sporichthya brevicatena</name>
    <dbReference type="NCBI Taxonomy" id="171442"/>
    <lineage>
        <taxon>Bacteria</taxon>
        <taxon>Bacillati</taxon>
        <taxon>Actinomycetota</taxon>
        <taxon>Actinomycetes</taxon>
        <taxon>Sporichthyales</taxon>
        <taxon>Sporichthyaceae</taxon>
        <taxon>Sporichthya</taxon>
    </lineage>
</organism>
<keyword evidence="4" id="KW-1185">Reference proteome</keyword>
<dbReference type="EMBL" id="BAAAHE010000015">
    <property type="protein sequence ID" value="GAA0618343.1"/>
    <property type="molecule type" value="Genomic_DNA"/>
</dbReference>
<dbReference type="CDD" id="cd08369">
    <property type="entry name" value="FMT_core"/>
    <property type="match status" value="1"/>
</dbReference>
<gene>
    <name evidence="3" type="ORF">GCM10009547_20820</name>
</gene>
<dbReference type="Pfam" id="PF00551">
    <property type="entry name" value="Formyl_trans_N"/>
    <property type="match status" value="1"/>
</dbReference>
<protein>
    <submittedName>
        <fullName evidence="3">Methionyl-tRNA formyltransferase</fullName>
    </submittedName>
</protein>
<evidence type="ECO:0000313" key="3">
    <source>
        <dbReference type="EMBL" id="GAA0618343.1"/>
    </source>
</evidence>
<sequence>MATTAGLRVAFFGFGTWGSRTLQALLDSHHEVVLVVTHPPSDGAWERIWNDSVEDLARSAGVPVLLRNRPDDADLQVRLKEADPDVMVAVNWRTLIPSEVFSLPRLGTLNVHDSLLPRYAGFAPLNWALINGETQVGVTAHLMDAELDAGPIVLQWAVPVGAQDTAVDLFHATVKLFGPITVAGLDLMADGRTDFPTQDRSSATFFHKRADEDNRIDWTWPARDIVNLVRAQPDPYPNAWTYHRGERLSVLKASVSEKRYGGTPGRIFFREGPGVAIVAGSEARRGQNLAVVIETVRTAAGETLPALEYFTAMGGYLTDRP</sequence>
<dbReference type="SUPFAM" id="SSF53328">
    <property type="entry name" value="Formyltransferase"/>
    <property type="match status" value="1"/>
</dbReference>
<dbReference type="InterPro" id="IPR002376">
    <property type="entry name" value="Formyl_transf_N"/>
</dbReference>
<evidence type="ECO:0000259" key="1">
    <source>
        <dbReference type="Pfam" id="PF00551"/>
    </source>
</evidence>
<comment type="caution">
    <text evidence="3">The sequence shown here is derived from an EMBL/GenBank/DDBJ whole genome shotgun (WGS) entry which is preliminary data.</text>
</comment>
<name>A0ABP3RVH4_9ACTN</name>
<reference evidence="4" key="1">
    <citation type="journal article" date="2019" name="Int. J. Syst. Evol. Microbiol.">
        <title>The Global Catalogue of Microorganisms (GCM) 10K type strain sequencing project: providing services to taxonomists for standard genome sequencing and annotation.</title>
        <authorList>
            <consortium name="The Broad Institute Genomics Platform"/>
            <consortium name="The Broad Institute Genome Sequencing Center for Infectious Disease"/>
            <person name="Wu L."/>
            <person name="Ma J."/>
        </authorList>
    </citation>
    <scope>NUCLEOTIDE SEQUENCE [LARGE SCALE GENOMIC DNA]</scope>
    <source>
        <strain evidence="4">JCM 10671</strain>
    </source>
</reference>
<dbReference type="InterPro" id="IPR005793">
    <property type="entry name" value="Formyl_trans_C"/>
</dbReference>
<dbReference type="InterPro" id="IPR011034">
    <property type="entry name" value="Formyl_transferase-like_C_sf"/>
</dbReference>
<evidence type="ECO:0000259" key="2">
    <source>
        <dbReference type="Pfam" id="PF02911"/>
    </source>
</evidence>
<dbReference type="PANTHER" id="PTHR11138:SF5">
    <property type="entry name" value="METHIONYL-TRNA FORMYLTRANSFERASE, MITOCHONDRIAL"/>
    <property type="match status" value="1"/>
</dbReference>
<feature type="domain" description="Formyl transferase C-terminal" evidence="2">
    <location>
        <begin position="211"/>
        <end position="311"/>
    </location>
</feature>
<dbReference type="Proteomes" id="UP001500957">
    <property type="component" value="Unassembled WGS sequence"/>
</dbReference>
<feature type="domain" description="Formyl transferase N-terminal" evidence="1">
    <location>
        <begin position="8"/>
        <end position="172"/>
    </location>
</feature>
<proteinExistence type="predicted"/>
<dbReference type="SUPFAM" id="SSF50486">
    <property type="entry name" value="FMT C-terminal domain-like"/>
    <property type="match status" value="1"/>
</dbReference>
<dbReference type="PANTHER" id="PTHR11138">
    <property type="entry name" value="METHIONYL-TRNA FORMYLTRANSFERASE"/>
    <property type="match status" value="1"/>
</dbReference>
<dbReference type="InterPro" id="IPR036477">
    <property type="entry name" value="Formyl_transf_N_sf"/>
</dbReference>
<evidence type="ECO:0000313" key="4">
    <source>
        <dbReference type="Proteomes" id="UP001500957"/>
    </source>
</evidence>
<accession>A0ABP3RVH4</accession>
<dbReference type="Pfam" id="PF02911">
    <property type="entry name" value="Formyl_trans_C"/>
    <property type="match status" value="1"/>
</dbReference>